<dbReference type="PANTHER" id="PTHR35342">
    <property type="entry name" value="TRICARBOXYLIC TRANSPORT PROTEIN"/>
    <property type="match status" value="1"/>
</dbReference>
<feature type="transmembrane region" description="Helical" evidence="1">
    <location>
        <begin position="195"/>
        <end position="212"/>
    </location>
</feature>
<comment type="caution">
    <text evidence="3">The sequence shown here is derived from an EMBL/GenBank/DDBJ whole genome shotgun (WGS) entry which is preliminary data.</text>
</comment>
<feature type="transmembrane region" description="Helical" evidence="1">
    <location>
        <begin position="407"/>
        <end position="424"/>
    </location>
</feature>
<name>A0ABR9X7T3_9RHOB</name>
<feature type="transmembrane region" description="Helical" evidence="1">
    <location>
        <begin position="106"/>
        <end position="128"/>
    </location>
</feature>
<sequence>MDVLLSAIIPLADVWVILYMLLGLLAGVLFGAIPGLNAGIGIALMLPVTYTMDPLTSLVFLTSIYTGGVFGGAITAILINAPGSPSAVATTLDGYPMALKGQANEALGLSLGASATGGLLGMIFLCVIIQPLAAFALKFGPAETFLLVIFALTSIASLSEGSFLKGIVAGLFGLLLGTIGFSASGSMRFTFGQTYLMDGMPIIPALIGFLALSELFSRLEEKDVALPLAGRLNFGKIVKGIFMVPRRVWAVLRSSVIGIFIGAIPGVGATVGSLISYETARRSSRTPEAFGRGEPDGVIAAESANNASEGGAMATMLALGIPGGAATAILIGALTIQGIVPGPRLIYEHQDVIFGLLAAEMLEQILLLAVGFVVAAAFLRVIYTPYAVLVPVVLAMCYIGAFSVRNAGFDAMLLIGCGVLGWLMKREGYPVVAVVIGLMLGKTADAELIRIFQLYGGDFTIFFKSPICLVLILATMLSLAAPLWSAYAKRRYRKLNLTDETGA</sequence>
<gene>
    <name evidence="3" type="ORF">IQ782_22200</name>
</gene>
<dbReference type="Proteomes" id="UP000607796">
    <property type="component" value="Unassembled WGS sequence"/>
</dbReference>
<evidence type="ECO:0000259" key="2">
    <source>
        <dbReference type="Pfam" id="PF01970"/>
    </source>
</evidence>
<keyword evidence="1" id="KW-0812">Transmembrane</keyword>
<feature type="transmembrane region" description="Helical" evidence="1">
    <location>
        <begin position="163"/>
        <end position="183"/>
    </location>
</feature>
<evidence type="ECO:0000256" key="1">
    <source>
        <dbReference type="SAM" id="Phobius"/>
    </source>
</evidence>
<feature type="transmembrane region" description="Helical" evidence="1">
    <location>
        <begin position="16"/>
        <end position="46"/>
    </location>
</feature>
<feature type="transmembrane region" description="Helical" evidence="1">
    <location>
        <begin position="381"/>
        <end position="401"/>
    </location>
</feature>
<evidence type="ECO:0000313" key="3">
    <source>
        <dbReference type="EMBL" id="MBE9639573.1"/>
    </source>
</evidence>
<feature type="transmembrane region" description="Helical" evidence="1">
    <location>
        <begin position="461"/>
        <end position="484"/>
    </location>
</feature>
<keyword evidence="1" id="KW-1133">Transmembrane helix</keyword>
<feature type="transmembrane region" description="Helical" evidence="1">
    <location>
        <begin position="135"/>
        <end position="157"/>
    </location>
</feature>
<reference evidence="3 4" key="1">
    <citation type="journal article" date="2021" name="Int. J. Syst. Evol. Microbiol.">
        <title>Salipiger mangrovisoli sp. nov., isolated from mangrove soil and the proposal for the reclassification of Paraphaeobacter pallidus as Salipiger pallidus comb. nov.</title>
        <authorList>
            <person name="Du J."/>
            <person name="Liu Y."/>
            <person name="Pei T."/>
            <person name="Deng M.R."/>
            <person name="Zhu H."/>
        </authorList>
    </citation>
    <scope>NUCLEOTIDE SEQUENCE [LARGE SCALE GENOMIC DNA]</scope>
    <source>
        <strain evidence="3 4">6D45A</strain>
    </source>
</reference>
<evidence type="ECO:0000313" key="4">
    <source>
        <dbReference type="Proteomes" id="UP000607796"/>
    </source>
</evidence>
<proteinExistence type="predicted"/>
<dbReference type="InterPro" id="IPR002823">
    <property type="entry name" value="DUF112_TM"/>
</dbReference>
<keyword evidence="4" id="KW-1185">Reference proteome</keyword>
<dbReference type="PANTHER" id="PTHR35342:SF5">
    <property type="entry name" value="TRICARBOXYLIC TRANSPORT PROTEIN"/>
    <property type="match status" value="1"/>
</dbReference>
<feature type="transmembrane region" description="Helical" evidence="1">
    <location>
        <begin position="256"/>
        <end position="277"/>
    </location>
</feature>
<dbReference type="RefSeq" id="WP_194136855.1">
    <property type="nucleotide sequence ID" value="NZ_JADFFK010000020.1"/>
</dbReference>
<organism evidence="3 4">
    <name type="scientific">Salipiger mangrovisoli</name>
    <dbReference type="NCBI Taxonomy" id="2865933"/>
    <lineage>
        <taxon>Bacteria</taxon>
        <taxon>Pseudomonadati</taxon>
        <taxon>Pseudomonadota</taxon>
        <taxon>Alphaproteobacteria</taxon>
        <taxon>Rhodobacterales</taxon>
        <taxon>Roseobacteraceae</taxon>
        <taxon>Salipiger</taxon>
    </lineage>
</organism>
<accession>A0ABR9X7T3</accession>
<dbReference type="EMBL" id="JADFFK010000020">
    <property type="protein sequence ID" value="MBE9639573.1"/>
    <property type="molecule type" value="Genomic_DNA"/>
</dbReference>
<feature type="transmembrane region" description="Helical" evidence="1">
    <location>
        <begin position="317"/>
        <end position="340"/>
    </location>
</feature>
<keyword evidence="1" id="KW-0472">Membrane</keyword>
<feature type="transmembrane region" description="Helical" evidence="1">
    <location>
        <begin position="431"/>
        <end position="455"/>
    </location>
</feature>
<feature type="transmembrane region" description="Helical" evidence="1">
    <location>
        <begin position="58"/>
        <end position="79"/>
    </location>
</feature>
<dbReference type="Pfam" id="PF01970">
    <property type="entry name" value="TctA"/>
    <property type="match status" value="1"/>
</dbReference>
<feature type="transmembrane region" description="Helical" evidence="1">
    <location>
        <begin position="352"/>
        <end position="374"/>
    </location>
</feature>
<protein>
    <submittedName>
        <fullName evidence="3">Tripartite tricarboxylate transporter permease</fullName>
    </submittedName>
</protein>
<feature type="domain" description="DUF112" evidence="2">
    <location>
        <begin position="17"/>
        <end position="435"/>
    </location>
</feature>